<feature type="signal peptide" evidence="1">
    <location>
        <begin position="1"/>
        <end position="24"/>
    </location>
</feature>
<dbReference type="OrthoDB" id="7709182at2"/>
<dbReference type="EMBL" id="CP016364">
    <property type="protein sequence ID" value="APG45758.1"/>
    <property type="molecule type" value="Genomic_DNA"/>
</dbReference>
<dbReference type="KEGG" id="php:PhaeoP97_00307"/>
<evidence type="ECO:0000313" key="2">
    <source>
        <dbReference type="EMBL" id="APG45758.1"/>
    </source>
</evidence>
<dbReference type="RefSeq" id="WP_072503568.1">
    <property type="nucleotide sequence ID" value="NZ_CP016364.1"/>
</dbReference>
<sequence precursor="true">MNRFILLALFMTSGLSAFPIQALAQDGAMRVGDEPYDDEALAALPGQSFVFYDDGEARFGPGGAYSYTYSAENGGGTSWGSYRVSEDNQICVTFVNGSSRCDQYVTNQNRTVVITADGQRFPVREPK</sequence>
<organism evidence="2 3">
    <name type="scientific">Phaeobacter porticola</name>
    <dbReference type="NCBI Taxonomy" id="1844006"/>
    <lineage>
        <taxon>Bacteria</taxon>
        <taxon>Pseudomonadati</taxon>
        <taxon>Pseudomonadota</taxon>
        <taxon>Alphaproteobacteria</taxon>
        <taxon>Rhodobacterales</taxon>
        <taxon>Roseobacteraceae</taxon>
        <taxon>Phaeobacter</taxon>
    </lineage>
</organism>
<gene>
    <name evidence="2" type="ORF">PhaeoP97_00307</name>
</gene>
<keyword evidence="3" id="KW-1185">Reference proteome</keyword>
<dbReference type="Proteomes" id="UP000183859">
    <property type="component" value="Chromosome"/>
</dbReference>
<proteinExistence type="predicted"/>
<keyword evidence="1" id="KW-0732">Signal</keyword>
<dbReference type="STRING" id="1844006.PhaeoP97_00307"/>
<name>A0A1L3I0W5_9RHOB</name>
<evidence type="ECO:0008006" key="4">
    <source>
        <dbReference type="Google" id="ProtNLM"/>
    </source>
</evidence>
<feature type="chain" id="PRO_5012205219" description="Secreted protein" evidence="1">
    <location>
        <begin position="25"/>
        <end position="127"/>
    </location>
</feature>
<evidence type="ECO:0000313" key="3">
    <source>
        <dbReference type="Proteomes" id="UP000183859"/>
    </source>
</evidence>
<reference evidence="3" key="1">
    <citation type="submission" date="2016-07" db="EMBL/GenBank/DDBJ databases">
        <title>Phaeobacter portensis sp. nov., a tropodithietic acid producing bacterium isolated from a German harbor.</title>
        <authorList>
            <person name="Freese H.M."/>
            <person name="Bunk B."/>
            <person name="Breider S."/>
            <person name="Brinkhoff T."/>
        </authorList>
    </citation>
    <scope>NUCLEOTIDE SEQUENCE [LARGE SCALE GENOMIC DNA]</scope>
    <source>
        <strain evidence="3">P97</strain>
    </source>
</reference>
<accession>A0A1L3I0W5</accession>
<dbReference type="AlphaFoldDB" id="A0A1L3I0W5"/>
<protein>
    <recommendedName>
        <fullName evidence="4">Secreted protein</fullName>
    </recommendedName>
</protein>
<evidence type="ECO:0000256" key="1">
    <source>
        <dbReference type="SAM" id="SignalP"/>
    </source>
</evidence>